<proteinExistence type="predicted"/>
<reference evidence="1 2" key="1">
    <citation type="submission" date="2017-02" db="EMBL/GenBank/DDBJ databases">
        <title>Complete genome sequences of Mycobacterium kansasii strains isolated from rhesus macaques.</title>
        <authorList>
            <person name="Panda A."/>
            <person name="Nagaraj S."/>
            <person name="Zhao X."/>
            <person name="Tettelin H."/>
            <person name="Detolla L.J."/>
        </authorList>
    </citation>
    <scope>NUCLEOTIDE SEQUENCE [LARGE SCALE GENOMIC DNA]</scope>
    <source>
        <strain evidence="1 2">11-3469</strain>
    </source>
</reference>
<accession>A0A1V3WED4</accession>
<sequence length="100" mass="10322">MMAPGDITPRSDTNQELYVVVLSNTIHLAAATGRVITCPFIPGEIPSGTMALIVTVQQPKGVVLPELVQWLPVAALNDSIGNIGGAALADTTATVITLLS</sequence>
<comment type="caution">
    <text evidence="1">The sequence shown here is derived from an EMBL/GenBank/DDBJ whole genome shotgun (WGS) entry which is preliminary data.</text>
</comment>
<name>A0A1V3WED4_MYCKA</name>
<evidence type="ECO:0000313" key="2">
    <source>
        <dbReference type="Proteomes" id="UP000188532"/>
    </source>
</evidence>
<dbReference type="EMBL" id="MVBN01000011">
    <property type="protein sequence ID" value="OOK65310.1"/>
    <property type="molecule type" value="Genomic_DNA"/>
</dbReference>
<organism evidence="1 2">
    <name type="scientific">Mycobacterium kansasii</name>
    <dbReference type="NCBI Taxonomy" id="1768"/>
    <lineage>
        <taxon>Bacteria</taxon>
        <taxon>Bacillati</taxon>
        <taxon>Actinomycetota</taxon>
        <taxon>Actinomycetes</taxon>
        <taxon>Mycobacteriales</taxon>
        <taxon>Mycobacteriaceae</taxon>
        <taxon>Mycobacterium</taxon>
    </lineage>
</organism>
<evidence type="ECO:0000313" key="1">
    <source>
        <dbReference type="EMBL" id="OOK65310.1"/>
    </source>
</evidence>
<dbReference type="Proteomes" id="UP000188532">
    <property type="component" value="Unassembled WGS sequence"/>
</dbReference>
<protein>
    <submittedName>
        <fullName evidence="1">Toxin</fullName>
    </submittedName>
</protein>
<gene>
    <name evidence="1" type="ORF">BZL29_7785</name>
</gene>
<dbReference type="AlphaFoldDB" id="A0A1V3WED4"/>